<dbReference type="RefSeq" id="WP_125701820.1">
    <property type="nucleotide sequence ID" value="NZ_JBHTOM010000001.1"/>
</dbReference>
<feature type="signal peptide" evidence="1">
    <location>
        <begin position="1"/>
        <end position="28"/>
    </location>
</feature>
<protein>
    <recommendedName>
        <fullName evidence="4">Surface layer protein A domain-containing protein</fullName>
    </recommendedName>
</protein>
<keyword evidence="1" id="KW-0732">Signal</keyword>
<dbReference type="Proteomes" id="UP001597195">
    <property type="component" value="Unassembled WGS sequence"/>
</dbReference>
<proteinExistence type="predicted"/>
<comment type="caution">
    <text evidence="2">The sequence shown here is derived from an EMBL/GenBank/DDBJ whole genome shotgun (WGS) entry which is preliminary data.</text>
</comment>
<evidence type="ECO:0000256" key="1">
    <source>
        <dbReference type="SAM" id="SignalP"/>
    </source>
</evidence>
<feature type="chain" id="PRO_5045300365" description="Surface layer protein A domain-containing protein" evidence="1">
    <location>
        <begin position="29"/>
        <end position="270"/>
    </location>
</feature>
<keyword evidence="3" id="KW-1185">Reference proteome</keyword>
<accession>A0ABW4GZC6</accession>
<evidence type="ECO:0000313" key="3">
    <source>
        <dbReference type="Proteomes" id="UP001597195"/>
    </source>
</evidence>
<evidence type="ECO:0008006" key="4">
    <source>
        <dbReference type="Google" id="ProtNLM"/>
    </source>
</evidence>
<gene>
    <name evidence="2" type="ORF">ACFQ5T_00345</name>
</gene>
<name>A0ABW4GZC6_9LACO</name>
<reference evidence="3" key="1">
    <citation type="journal article" date="2019" name="Int. J. Syst. Evol. Microbiol.">
        <title>The Global Catalogue of Microorganisms (GCM) 10K type strain sequencing project: providing services to taxonomists for standard genome sequencing and annotation.</title>
        <authorList>
            <consortium name="The Broad Institute Genomics Platform"/>
            <consortium name="The Broad Institute Genome Sequencing Center for Infectious Disease"/>
            <person name="Wu L."/>
            <person name="Ma J."/>
        </authorList>
    </citation>
    <scope>NUCLEOTIDE SEQUENCE [LARGE SCALE GENOMIC DNA]</scope>
    <source>
        <strain evidence="3">CCM 8906</strain>
    </source>
</reference>
<dbReference type="EMBL" id="JBHTOM010000001">
    <property type="protein sequence ID" value="MFD1548142.1"/>
    <property type="molecule type" value="Genomic_DNA"/>
</dbReference>
<sequence length="270" mass="31591">MKKHRFLIIILMVLTIGSLSISTETASAKSYWAHNHWVTLKRNVKVSKIKISYPLYKSHSVATYTAKKGSHYLVRHNSYNYGWLLYSGKFHSNSKYAYAVAANESDSSWFKMGIHKANQYKFRTAASTDFFYDSWEPAYLDYFKDKFDLYNSHSDAKKEENVVNSIDSNTDKFSAKWLSKTQYDDVILIKYHSKTYYGNDKHHAIRPYSAFKDGGVVASFLKPTDKKSILKHGNHIYKGTQWAYYTDSTRDHYTLYKFNGKKWIKGHSYR</sequence>
<organism evidence="2 3">
    <name type="scientific">Levilactobacillus fuyuanensis</name>
    <dbReference type="NCBI Taxonomy" id="2486022"/>
    <lineage>
        <taxon>Bacteria</taxon>
        <taxon>Bacillati</taxon>
        <taxon>Bacillota</taxon>
        <taxon>Bacilli</taxon>
        <taxon>Lactobacillales</taxon>
        <taxon>Lactobacillaceae</taxon>
        <taxon>Levilactobacillus</taxon>
    </lineage>
</organism>
<evidence type="ECO:0000313" key="2">
    <source>
        <dbReference type="EMBL" id="MFD1548142.1"/>
    </source>
</evidence>